<evidence type="ECO:0000313" key="1">
    <source>
        <dbReference type="EMBL" id="RNA14431.1"/>
    </source>
</evidence>
<sequence>MQKIIFQINKKIVFTIQKNKLKHFHSSPAISKTNIKNIQIIQNNAFRSIFKKPKFTRITTLNDLSKVNMAHSMNTYDLQTPETCPSKRYFATSKRKT</sequence>
<proteinExistence type="predicted"/>
<gene>
    <name evidence="1" type="ORF">BpHYR1_034083</name>
</gene>
<accession>A0A3M7QTP2</accession>
<dbReference type="Proteomes" id="UP000276133">
    <property type="component" value="Unassembled WGS sequence"/>
</dbReference>
<protein>
    <submittedName>
        <fullName evidence="1">Uncharacterized protein</fullName>
    </submittedName>
</protein>
<evidence type="ECO:0000313" key="2">
    <source>
        <dbReference type="Proteomes" id="UP000276133"/>
    </source>
</evidence>
<dbReference type="AlphaFoldDB" id="A0A3M7QTP2"/>
<comment type="caution">
    <text evidence="1">The sequence shown here is derived from an EMBL/GenBank/DDBJ whole genome shotgun (WGS) entry which is preliminary data.</text>
</comment>
<reference evidence="1 2" key="1">
    <citation type="journal article" date="2018" name="Sci. Rep.">
        <title>Genomic signatures of local adaptation to the degree of environmental predictability in rotifers.</title>
        <authorList>
            <person name="Franch-Gras L."/>
            <person name="Hahn C."/>
            <person name="Garcia-Roger E.M."/>
            <person name="Carmona M.J."/>
            <person name="Serra M."/>
            <person name="Gomez A."/>
        </authorList>
    </citation>
    <scope>NUCLEOTIDE SEQUENCE [LARGE SCALE GENOMIC DNA]</scope>
    <source>
        <strain evidence="1">HYR1</strain>
    </source>
</reference>
<organism evidence="1 2">
    <name type="scientific">Brachionus plicatilis</name>
    <name type="common">Marine rotifer</name>
    <name type="synonym">Brachionus muelleri</name>
    <dbReference type="NCBI Taxonomy" id="10195"/>
    <lineage>
        <taxon>Eukaryota</taxon>
        <taxon>Metazoa</taxon>
        <taxon>Spiralia</taxon>
        <taxon>Gnathifera</taxon>
        <taxon>Rotifera</taxon>
        <taxon>Eurotatoria</taxon>
        <taxon>Monogononta</taxon>
        <taxon>Pseudotrocha</taxon>
        <taxon>Ploima</taxon>
        <taxon>Brachionidae</taxon>
        <taxon>Brachionus</taxon>
    </lineage>
</organism>
<dbReference type="EMBL" id="REGN01005191">
    <property type="protein sequence ID" value="RNA14431.1"/>
    <property type="molecule type" value="Genomic_DNA"/>
</dbReference>
<keyword evidence="2" id="KW-1185">Reference proteome</keyword>
<name>A0A3M7QTP2_BRAPC</name>